<dbReference type="Gene3D" id="3.40.50.720">
    <property type="entry name" value="NAD(P)-binding Rossmann-like Domain"/>
    <property type="match status" value="1"/>
</dbReference>
<dbReference type="AlphaFoldDB" id="A0A8J3BIS9"/>
<comment type="caution">
    <text evidence="2">The sequence shown here is derived from an EMBL/GenBank/DDBJ whole genome shotgun (WGS) entry which is preliminary data.</text>
</comment>
<dbReference type="PANTHER" id="PTHR43245">
    <property type="entry name" value="BIFUNCTIONAL POLYMYXIN RESISTANCE PROTEIN ARNA"/>
    <property type="match status" value="1"/>
</dbReference>
<feature type="domain" description="NAD-dependent epimerase/dehydratase" evidence="1">
    <location>
        <begin position="16"/>
        <end position="245"/>
    </location>
</feature>
<name>A0A8J3BIS9_9ACTN</name>
<evidence type="ECO:0000259" key="1">
    <source>
        <dbReference type="Pfam" id="PF01370"/>
    </source>
</evidence>
<dbReference type="RefSeq" id="WP_189171803.1">
    <property type="nucleotide sequence ID" value="NZ_BMQB01000011.1"/>
</dbReference>
<gene>
    <name evidence="2" type="primary">ytcB</name>
    <name evidence="2" type="ORF">GCM10010123_40650</name>
</gene>
<evidence type="ECO:0000313" key="2">
    <source>
        <dbReference type="EMBL" id="GGK06753.1"/>
    </source>
</evidence>
<reference evidence="2" key="1">
    <citation type="journal article" date="2014" name="Int. J. Syst. Evol. Microbiol.">
        <title>Complete genome sequence of Corynebacterium casei LMG S-19264T (=DSM 44701T), isolated from a smear-ripened cheese.</title>
        <authorList>
            <consortium name="US DOE Joint Genome Institute (JGI-PGF)"/>
            <person name="Walter F."/>
            <person name="Albersmeier A."/>
            <person name="Kalinowski J."/>
            <person name="Ruckert C."/>
        </authorList>
    </citation>
    <scope>NUCLEOTIDE SEQUENCE</scope>
    <source>
        <strain evidence="2">JCM 3090</strain>
    </source>
</reference>
<dbReference type="InterPro" id="IPR036291">
    <property type="entry name" value="NAD(P)-bd_dom_sf"/>
</dbReference>
<dbReference type="EMBL" id="BMQB01000011">
    <property type="protein sequence ID" value="GGK06753.1"/>
    <property type="molecule type" value="Genomic_DNA"/>
</dbReference>
<dbReference type="Proteomes" id="UP000649739">
    <property type="component" value="Unassembled WGS sequence"/>
</dbReference>
<dbReference type="Pfam" id="PF01370">
    <property type="entry name" value="Epimerase"/>
    <property type="match status" value="1"/>
</dbReference>
<proteinExistence type="predicted"/>
<accession>A0A8J3BIS9</accession>
<reference evidence="2" key="2">
    <citation type="submission" date="2020-09" db="EMBL/GenBank/DDBJ databases">
        <authorList>
            <person name="Sun Q."/>
            <person name="Ohkuma M."/>
        </authorList>
    </citation>
    <scope>NUCLEOTIDE SEQUENCE</scope>
    <source>
        <strain evidence="2">JCM 3090</strain>
    </source>
</reference>
<keyword evidence="3" id="KW-1185">Reference proteome</keyword>
<evidence type="ECO:0000313" key="3">
    <source>
        <dbReference type="Proteomes" id="UP000649739"/>
    </source>
</evidence>
<organism evidence="2 3">
    <name type="scientific">Pilimelia anulata</name>
    <dbReference type="NCBI Taxonomy" id="53371"/>
    <lineage>
        <taxon>Bacteria</taxon>
        <taxon>Bacillati</taxon>
        <taxon>Actinomycetota</taxon>
        <taxon>Actinomycetes</taxon>
        <taxon>Micromonosporales</taxon>
        <taxon>Micromonosporaceae</taxon>
        <taxon>Pilimelia</taxon>
    </lineage>
</organism>
<dbReference type="SUPFAM" id="SSF51735">
    <property type="entry name" value="NAD(P)-binding Rossmann-fold domains"/>
    <property type="match status" value="1"/>
</dbReference>
<dbReference type="InterPro" id="IPR001509">
    <property type="entry name" value="Epimerase_deHydtase"/>
</dbReference>
<dbReference type="PRINTS" id="PR01713">
    <property type="entry name" value="NUCEPIMERASE"/>
</dbReference>
<dbReference type="PANTHER" id="PTHR43245:SF13">
    <property type="entry name" value="UDP-D-APIOSE_UDP-D-XYLOSE SYNTHASE 2"/>
    <property type="match status" value="1"/>
</dbReference>
<protein>
    <submittedName>
        <fullName evidence="2">Putative UDP-glucose epimerase YtcB</fullName>
    </submittedName>
</protein>
<dbReference type="InterPro" id="IPR050177">
    <property type="entry name" value="Lipid_A_modif_metabolic_enz"/>
</dbReference>
<sequence>MTAVDRIPESLVGRRVVVTGAAGFVGRHVAAALHAGGAAVTGVDRAWLAAGPGAAEPPYRWVAADLRAADPDLLAGADAVLHLAALPGVYPSWRRFEAYVADNVLATGRLLDAAVAAGVPRLVLASSSSVYGAAPAGPVAEEAELRPLSPYGVTKLAAERLALAHAARLDAALTVVALRYFTVYGPGQRPDMLIRRAIDAALTGGTLEVYGDGGHRRDFVYVGDVVGATLRAAAAPLPSQAINVGTGGHVSVAEVLDRIGELVGRPVAVRHRARRSGDVPATHADRGRAARLLGWRPATGLAAGLRAQVAERAASLGVRLPAGAGPQ</sequence>